<dbReference type="Proteomes" id="UP000019151">
    <property type="component" value="Chromosome"/>
</dbReference>
<dbReference type="EMBL" id="CP007128">
    <property type="protein sequence ID" value="AHG88708.1"/>
    <property type="molecule type" value="Genomic_DNA"/>
</dbReference>
<protein>
    <submittedName>
        <fullName evidence="2">Uncharacterized protein</fullName>
    </submittedName>
</protein>
<dbReference type="KEGG" id="gba:J421_1171"/>
<evidence type="ECO:0000313" key="2">
    <source>
        <dbReference type="EMBL" id="AHG88708.1"/>
    </source>
</evidence>
<dbReference type="HOGENOM" id="CLU_1364568_0_0_0"/>
<evidence type="ECO:0000313" key="3">
    <source>
        <dbReference type="Proteomes" id="UP000019151"/>
    </source>
</evidence>
<proteinExistence type="predicted"/>
<evidence type="ECO:0000256" key="1">
    <source>
        <dbReference type="SAM" id="SignalP"/>
    </source>
</evidence>
<dbReference type="STRING" id="861299.J421_1171"/>
<keyword evidence="3" id="KW-1185">Reference proteome</keyword>
<sequence>MSRSWRRAGTALAFALGAPAWARAQDTTTAVAATAVAATDCVRLRVATRDTRGRAIQCEARVSAWQADTLVLANTSRWAGCPSLVYPPGSVTSLEVAHGSRGSRAVHTVVGLLVGAAAGGTVGRLFAGAATDCVNSSCDDGGLAEFVFTFAGIALGGGIGGVAGLVLPAGPRWVTVPTGGPVRVAGLQLQPALRVRTGGQ</sequence>
<feature type="signal peptide" evidence="1">
    <location>
        <begin position="1"/>
        <end position="24"/>
    </location>
</feature>
<dbReference type="AlphaFoldDB" id="W0RH51"/>
<reference evidence="2 3" key="1">
    <citation type="journal article" date="2014" name="Genome Announc.">
        <title>Genome Sequence and Methylome of Soil Bacterium Gemmatirosa kalamazoonensis KBS708T, a Member of the Rarely Cultivated Gemmatimonadetes Phylum.</title>
        <authorList>
            <person name="Debruyn J.M."/>
            <person name="Radosevich M."/>
            <person name="Wommack K.E."/>
            <person name="Polson S.W."/>
            <person name="Hauser L.J."/>
            <person name="Fawaz M.N."/>
            <person name="Korlach J."/>
            <person name="Tsai Y.C."/>
        </authorList>
    </citation>
    <scope>NUCLEOTIDE SEQUENCE [LARGE SCALE GENOMIC DNA]</scope>
    <source>
        <strain evidence="2 3">KBS708</strain>
    </source>
</reference>
<dbReference type="InParanoid" id="W0RH51"/>
<accession>W0RH51</accession>
<organism evidence="2 3">
    <name type="scientific">Gemmatirosa kalamazoonensis</name>
    <dbReference type="NCBI Taxonomy" id="861299"/>
    <lineage>
        <taxon>Bacteria</taxon>
        <taxon>Pseudomonadati</taxon>
        <taxon>Gemmatimonadota</taxon>
        <taxon>Gemmatimonadia</taxon>
        <taxon>Gemmatimonadales</taxon>
        <taxon>Gemmatimonadaceae</taxon>
        <taxon>Gemmatirosa</taxon>
    </lineage>
</organism>
<feature type="chain" id="PRO_5004794110" evidence="1">
    <location>
        <begin position="25"/>
        <end position="200"/>
    </location>
</feature>
<keyword evidence="1" id="KW-0732">Signal</keyword>
<name>W0RH51_9BACT</name>
<dbReference type="RefSeq" id="WP_025410233.1">
    <property type="nucleotide sequence ID" value="NZ_CP007128.1"/>
</dbReference>
<gene>
    <name evidence="2" type="ORF">J421_1171</name>
</gene>